<evidence type="ECO:0000259" key="7">
    <source>
        <dbReference type="PROSITE" id="PS51012"/>
    </source>
</evidence>
<proteinExistence type="inferred from homology"/>
<evidence type="ECO:0000256" key="2">
    <source>
        <dbReference type="ARBA" id="ARBA00007783"/>
    </source>
</evidence>
<dbReference type="PANTHER" id="PTHR43332">
    <property type="entry name" value="INNER MEMBRANE TRANSPORT PERMEASE YADH-RELATED"/>
    <property type="match status" value="1"/>
</dbReference>
<dbReference type="eggNOG" id="COG0842">
    <property type="taxonomic scope" value="Bacteria"/>
</dbReference>
<dbReference type="AlphaFoldDB" id="A0A097ER22"/>
<dbReference type="PANTHER" id="PTHR43332:SF2">
    <property type="entry name" value="INNER MEMBRANE TRANSPORT PERMEASE YADH"/>
    <property type="match status" value="1"/>
</dbReference>
<evidence type="ECO:0000256" key="6">
    <source>
        <dbReference type="RuleBase" id="RU361157"/>
    </source>
</evidence>
<keyword evidence="5 6" id="KW-0472">Membrane</keyword>
<dbReference type="OrthoDB" id="9804001at2"/>
<evidence type="ECO:0000256" key="4">
    <source>
        <dbReference type="ARBA" id="ARBA00022989"/>
    </source>
</evidence>
<keyword evidence="6" id="KW-1003">Cell membrane</keyword>
<dbReference type="InterPro" id="IPR013525">
    <property type="entry name" value="ABC2_TM"/>
</dbReference>
<comment type="subcellular location">
    <subcellularLocation>
        <location evidence="6">Cell inner membrane</location>
        <topology evidence="6">Multi-pass membrane protein</topology>
    </subcellularLocation>
    <subcellularLocation>
        <location evidence="1">Membrane</location>
        <topology evidence="1">Multi-pass membrane protein</topology>
    </subcellularLocation>
</comment>
<feature type="transmembrane region" description="Helical" evidence="6">
    <location>
        <begin position="230"/>
        <end position="251"/>
    </location>
</feature>
<keyword evidence="4 6" id="KW-1133">Transmembrane helix</keyword>
<dbReference type="EMBL" id="CP009574">
    <property type="protein sequence ID" value="AIT10028.1"/>
    <property type="molecule type" value="Genomic_DNA"/>
</dbReference>
<dbReference type="InterPro" id="IPR047817">
    <property type="entry name" value="ABC2_TM_bact-type"/>
</dbReference>
<dbReference type="Pfam" id="PF01061">
    <property type="entry name" value="ABC2_membrane"/>
    <property type="match status" value="1"/>
</dbReference>
<feature type="transmembrane region" description="Helical" evidence="6">
    <location>
        <begin position="199"/>
        <end position="224"/>
    </location>
</feature>
<dbReference type="PRINTS" id="PR00164">
    <property type="entry name" value="ABC2TRNSPORT"/>
</dbReference>
<sequence length="259" mass="29127">MSLRDFWITYITIFNRECKRVFRIWPQSLLPSVITTILYFLIFGKVVGSRIGEMSEGFTYMQYITPGLIIMSVIINSYSNVVSSFFGIRFSKAIEELLVSPVSNHVIVLGYISGGIFRGFIVGILVSVAAFLLGGFATIHNVALVLAGFIFCGALFSLGGLINAIFSQKFDDTTIFPTFILTPLIYLGGVFYDINNLTGFWHFISACNPLFYIVDFVRFGFLGVSTVNPYFAFAAIILFTFMLYYLSWYLLNKGIRLKA</sequence>
<dbReference type="InterPro" id="IPR052522">
    <property type="entry name" value="ABC-2_transport_permease"/>
</dbReference>
<keyword evidence="3 6" id="KW-0812">Transmembrane</keyword>
<evidence type="ECO:0000313" key="9">
    <source>
        <dbReference type="Proteomes" id="UP000029672"/>
    </source>
</evidence>
<feature type="transmembrane region" description="Helical" evidence="6">
    <location>
        <begin position="108"/>
        <end position="133"/>
    </location>
</feature>
<reference evidence="8 9" key="1">
    <citation type="submission" date="2014-10" db="EMBL/GenBank/DDBJ databases">
        <title>Whole genome sequence of Francisella endociliophora strain FSC1006, isolated from a laboratory culture of the marine ciliate Euplotes raikovi.</title>
        <authorList>
            <person name="Granberg M."/>
            <person name="Backman S."/>
            <person name="Lundmark E."/>
            <person name="Nilsson E."/>
            <person name="Karlsson E."/>
            <person name="Thelaus J."/>
            <person name="Ohrman C."/>
            <person name="Larkeryd A."/>
            <person name="Stenberg P."/>
        </authorList>
    </citation>
    <scope>NUCLEOTIDE SEQUENCE [LARGE SCALE GENOMIC DNA]</scope>
    <source>
        <strain evidence="8 9">FSC1006</strain>
    </source>
</reference>
<protein>
    <recommendedName>
        <fullName evidence="6">Transport permease protein</fullName>
    </recommendedName>
</protein>
<feature type="transmembrane region" description="Helical" evidence="6">
    <location>
        <begin position="68"/>
        <end position="88"/>
    </location>
</feature>
<dbReference type="HOGENOM" id="CLU_039483_3_0_6"/>
<feature type="transmembrane region" description="Helical" evidence="6">
    <location>
        <begin position="142"/>
        <end position="162"/>
    </location>
</feature>
<dbReference type="KEGG" id="frf:LO80_08625"/>
<organism evidence="8 9">
    <name type="scientific">Candidatus Francisella endociliophora</name>
    <dbReference type="NCBI Taxonomy" id="653937"/>
    <lineage>
        <taxon>Bacteria</taxon>
        <taxon>Pseudomonadati</taxon>
        <taxon>Pseudomonadota</taxon>
        <taxon>Gammaproteobacteria</taxon>
        <taxon>Thiotrichales</taxon>
        <taxon>Francisellaceae</taxon>
        <taxon>Francisella</taxon>
    </lineage>
</organism>
<evidence type="ECO:0000313" key="8">
    <source>
        <dbReference type="EMBL" id="AIT10028.1"/>
    </source>
</evidence>
<keyword evidence="6" id="KW-0813">Transport</keyword>
<evidence type="ECO:0000256" key="3">
    <source>
        <dbReference type="ARBA" id="ARBA00022692"/>
    </source>
</evidence>
<accession>A0A097ER22</accession>
<dbReference type="PROSITE" id="PS51012">
    <property type="entry name" value="ABC_TM2"/>
    <property type="match status" value="1"/>
</dbReference>
<dbReference type="NCBIfam" id="NF011648">
    <property type="entry name" value="PRK15066.1"/>
    <property type="match status" value="1"/>
</dbReference>
<dbReference type="PIRSF" id="PIRSF006648">
    <property type="entry name" value="DrrB"/>
    <property type="match status" value="1"/>
</dbReference>
<dbReference type="GO" id="GO:0043190">
    <property type="term" value="C:ATP-binding cassette (ABC) transporter complex"/>
    <property type="evidence" value="ECO:0007669"/>
    <property type="project" value="InterPro"/>
</dbReference>
<dbReference type="InterPro" id="IPR000412">
    <property type="entry name" value="ABC_2_transport"/>
</dbReference>
<evidence type="ECO:0000256" key="5">
    <source>
        <dbReference type="ARBA" id="ARBA00023136"/>
    </source>
</evidence>
<feature type="domain" description="ABC transmembrane type-2" evidence="7">
    <location>
        <begin position="23"/>
        <end position="254"/>
    </location>
</feature>
<dbReference type="Proteomes" id="UP000029672">
    <property type="component" value="Chromosome"/>
</dbReference>
<dbReference type="RefSeq" id="WP_040010403.1">
    <property type="nucleotide sequence ID" value="NZ_CP009574.1"/>
</dbReference>
<dbReference type="GO" id="GO:0140359">
    <property type="term" value="F:ABC-type transporter activity"/>
    <property type="evidence" value="ECO:0007669"/>
    <property type="project" value="InterPro"/>
</dbReference>
<feature type="transmembrane region" description="Helical" evidence="6">
    <location>
        <begin position="174"/>
        <end position="192"/>
    </location>
</feature>
<feature type="transmembrane region" description="Helical" evidence="6">
    <location>
        <begin position="29"/>
        <end position="47"/>
    </location>
</feature>
<keyword evidence="9" id="KW-1185">Reference proteome</keyword>
<gene>
    <name evidence="8" type="ORF">LO80_08625</name>
</gene>
<comment type="similarity">
    <text evidence="2 6">Belongs to the ABC-2 integral membrane protein family.</text>
</comment>
<name>A0A097ER22_9GAMM</name>
<dbReference type="STRING" id="1547445.LO80_08625"/>
<evidence type="ECO:0000256" key="1">
    <source>
        <dbReference type="ARBA" id="ARBA00004141"/>
    </source>
</evidence>